<evidence type="ECO:0000256" key="1">
    <source>
        <dbReference type="SAM" id="Coils"/>
    </source>
</evidence>
<evidence type="ECO:0000256" key="2">
    <source>
        <dbReference type="SAM" id="MobiDB-lite"/>
    </source>
</evidence>
<accession>A0A7S4GCY3</accession>
<dbReference type="AlphaFoldDB" id="A0A7S4GCY3"/>
<dbReference type="EMBL" id="HBJA01128371">
    <property type="protein sequence ID" value="CAE0832912.1"/>
    <property type="molecule type" value="Transcribed_RNA"/>
</dbReference>
<evidence type="ECO:0000313" key="3">
    <source>
        <dbReference type="EMBL" id="CAE0832912.1"/>
    </source>
</evidence>
<keyword evidence="1" id="KW-0175">Coiled coil</keyword>
<protein>
    <submittedName>
        <fullName evidence="3">Uncharacterized protein</fullName>
    </submittedName>
</protein>
<feature type="coiled-coil region" evidence="1">
    <location>
        <begin position="45"/>
        <end position="72"/>
    </location>
</feature>
<name>A0A7S4GCY3_9EUGL</name>
<feature type="compositionally biased region" description="Low complexity" evidence="2">
    <location>
        <begin position="146"/>
        <end position="171"/>
    </location>
</feature>
<feature type="compositionally biased region" description="Polar residues" evidence="2">
    <location>
        <begin position="130"/>
        <end position="145"/>
    </location>
</feature>
<organism evidence="3">
    <name type="scientific">Eutreptiella gymnastica</name>
    <dbReference type="NCBI Taxonomy" id="73025"/>
    <lineage>
        <taxon>Eukaryota</taxon>
        <taxon>Discoba</taxon>
        <taxon>Euglenozoa</taxon>
        <taxon>Euglenida</taxon>
        <taxon>Spirocuta</taxon>
        <taxon>Euglenophyceae</taxon>
        <taxon>Eutreptiales</taxon>
        <taxon>Eutreptiaceae</taxon>
        <taxon>Eutreptiella</taxon>
    </lineage>
</organism>
<reference evidence="3" key="1">
    <citation type="submission" date="2021-01" db="EMBL/GenBank/DDBJ databases">
        <authorList>
            <person name="Corre E."/>
            <person name="Pelletier E."/>
            <person name="Niang G."/>
            <person name="Scheremetjew M."/>
            <person name="Finn R."/>
            <person name="Kale V."/>
            <person name="Holt S."/>
            <person name="Cochrane G."/>
            <person name="Meng A."/>
            <person name="Brown T."/>
            <person name="Cohen L."/>
        </authorList>
    </citation>
    <scope>NUCLEOTIDE SEQUENCE</scope>
    <source>
        <strain evidence="3">CCMP1594</strain>
    </source>
</reference>
<feature type="region of interest" description="Disordered" evidence="2">
    <location>
        <begin position="97"/>
        <end position="250"/>
    </location>
</feature>
<feature type="compositionally biased region" description="Low complexity" evidence="2">
    <location>
        <begin position="220"/>
        <end position="243"/>
    </location>
</feature>
<sequence>MYNPNAGIQEQVDQAQRIVDGVLNALQQDLAFTEAQHIEQMLELRRQVERSRGLYQEELQALKKAIADQEKQTQSQVDFLETAKTKCTEAVQERKAAALKTTYRPQSPAEEDGEEVMASPRDGAAGALPAQSSATGSTPTSNNSQPSFASAPAPAPASTPAAPAAPASAAPGPEDDKASVKSDASSGTASSTSTPTPTTSRVQSTPGTKSKPTGLSRPGSMVRPSTTPRTRTTKTMPVTTPRKVGAAVKS</sequence>
<gene>
    <name evidence="3" type="ORF">EGYM00163_LOCUS44199</name>
</gene>
<feature type="compositionally biased region" description="Low complexity" evidence="2">
    <location>
        <begin position="181"/>
        <end position="206"/>
    </location>
</feature>
<proteinExistence type="predicted"/>